<dbReference type="Proteomes" id="UP001157109">
    <property type="component" value="Unassembled WGS sequence"/>
</dbReference>
<dbReference type="EMBL" id="BSUJ01000001">
    <property type="protein sequence ID" value="GMA18732.1"/>
    <property type="molecule type" value="Genomic_DNA"/>
</dbReference>
<dbReference type="RefSeq" id="WP_241443275.1">
    <property type="nucleotide sequence ID" value="NZ_BSUJ01000001.1"/>
</dbReference>
<proteinExistence type="predicted"/>
<organism evidence="8 9">
    <name type="scientific">Arsenicicoccus piscis</name>
    <dbReference type="NCBI Taxonomy" id="673954"/>
    <lineage>
        <taxon>Bacteria</taxon>
        <taxon>Bacillati</taxon>
        <taxon>Actinomycetota</taxon>
        <taxon>Actinomycetes</taxon>
        <taxon>Micrococcales</taxon>
        <taxon>Intrasporangiaceae</taxon>
        <taxon>Arsenicicoccus</taxon>
    </lineage>
</organism>
<comment type="subcellular location">
    <subcellularLocation>
        <location evidence="1">Cell membrane</location>
        <topology evidence="1">Multi-pass membrane protein</topology>
    </subcellularLocation>
</comment>
<protein>
    <submittedName>
        <fullName evidence="8">Uncharacterized protein</fullName>
    </submittedName>
</protein>
<feature type="transmembrane region" description="Helical" evidence="7">
    <location>
        <begin position="179"/>
        <end position="199"/>
    </location>
</feature>
<keyword evidence="5 7" id="KW-0472">Membrane</keyword>
<dbReference type="PANTHER" id="PTHR30213:SF1">
    <property type="entry name" value="INNER MEMBRANE PROTEIN YHJD"/>
    <property type="match status" value="1"/>
</dbReference>
<feature type="transmembrane region" description="Helical" evidence="7">
    <location>
        <begin position="39"/>
        <end position="62"/>
    </location>
</feature>
<feature type="compositionally biased region" description="Basic and acidic residues" evidence="6">
    <location>
        <begin position="326"/>
        <end position="341"/>
    </location>
</feature>
<comment type="caution">
    <text evidence="8">The sequence shown here is derived from an EMBL/GenBank/DDBJ whole genome shotgun (WGS) entry which is preliminary data.</text>
</comment>
<gene>
    <name evidence="8" type="ORF">GCM10025862_07530</name>
</gene>
<keyword evidence="9" id="KW-1185">Reference proteome</keyword>
<evidence type="ECO:0000313" key="8">
    <source>
        <dbReference type="EMBL" id="GMA18732.1"/>
    </source>
</evidence>
<keyword evidence="2" id="KW-1003">Cell membrane</keyword>
<feature type="transmembrane region" description="Helical" evidence="7">
    <location>
        <begin position="211"/>
        <end position="233"/>
    </location>
</feature>
<evidence type="ECO:0000256" key="5">
    <source>
        <dbReference type="ARBA" id="ARBA00023136"/>
    </source>
</evidence>
<feature type="transmembrane region" description="Helical" evidence="7">
    <location>
        <begin position="245"/>
        <end position="266"/>
    </location>
</feature>
<evidence type="ECO:0000256" key="2">
    <source>
        <dbReference type="ARBA" id="ARBA00022475"/>
    </source>
</evidence>
<evidence type="ECO:0000256" key="7">
    <source>
        <dbReference type="SAM" id="Phobius"/>
    </source>
</evidence>
<dbReference type="Pfam" id="PF03631">
    <property type="entry name" value="Virul_fac_BrkB"/>
    <property type="match status" value="1"/>
</dbReference>
<feature type="transmembrane region" description="Helical" evidence="7">
    <location>
        <begin position="144"/>
        <end position="167"/>
    </location>
</feature>
<dbReference type="PANTHER" id="PTHR30213">
    <property type="entry name" value="INNER MEMBRANE PROTEIN YHJD"/>
    <property type="match status" value="1"/>
</dbReference>
<evidence type="ECO:0000256" key="1">
    <source>
        <dbReference type="ARBA" id="ARBA00004651"/>
    </source>
</evidence>
<evidence type="ECO:0000256" key="3">
    <source>
        <dbReference type="ARBA" id="ARBA00022692"/>
    </source>
</evidence>
<keyword evidence="3 7" id="KW-0812">Transmembrane</keyword>
<feature type="region of interest" description="Disordered" evidence="6">
    <location>
        <begin position="326"/>
        <end position="356"/>
    </location>
</feature>
<evidence type="ECO:0000256" key="6">
    <source>
        <dbReference type="SAM" id="MobiDB-lite"/>
    </source>
</evidence>
<accession>A0ABQ6HK58</accession>
<dbReference type="InterPro" id="IPR017039">
    <property type="entry name" value="Virul_fac_BrkB"/>
</dbReference>
<reference evidence="9" key="1">
    <citation type="journal article" date="2019" name="Int. J. Syst. Evol. Microbiol.">
        <title>The Global Catalogue of Microorganisms (GCM) 10K type strain sequencing project: providing services to taxonomists for standard genome sequencing and annotation.</title>
        <authorList>
            <consortium name="The Broad Institute Genomics Platform"/>
            <consortium name="The Broad Institute Genome Sequencing Center for Infectious Disease"/>
            <person name="Wu L."/>
            <person name="Ma J."/>
        </authorList>
    </citation>
    <scope>NUCLEOTIDE SEQUENCE [LARGE SCALE GENOMIC DNA]</scope>
    <source>
        <strain evidence="9">NBRC 105830</strain>
    </source>
</reference>
<dbReference type="NCBIfam" id="TIGR00765">
    <property type="entry name" value="yihY_not_rbn"/>
    <property type="match status" value="1"/>
</dbReference>
<evidence type="ECO:0000313" key="9">
    <source>
        <dbReference type="Proteomes" id="UP001157109"/>
    </source>
</evidence>
<keyword evidence="4 7" id="KW-1133">Transmembrane helix</keyword>
<evidence type="ECO:0000256" key="4">
    <source>
        <dbReference type="ARBA" id="ARBA00022989"/>
    </source>
</evidence>
<sequence>MSIVDRVDQFQRRHPVVGFPLAVLYKFFDDQGPYLTALITYYGFLSIFPMLLLFSSVLGFVLQSRPDWQERLIDSAANQIPIIGEELKNATLQGNTTAIVIGGLVALYGSLGIAQAIQNAMNVCWAVPRNQRPNPFLARARSTLMILTAGLLVLVTTIAAGAGTLAGDAGIDLGAFGTYLVPAITIALNAAVFMLLYRISTAHPMRRRQAWPGAIFMALWLFAVQTYGTGYIGRVRTSSQTYGTFAIVLALLAWAYVAALGLVLSVELNVVAAKKLYPRALLTVFTDNVDLTRADKKMYEGMVNANRLKGFQQVEVSFERNRKDLEAKAAAEDAQRAEGAQRSDGAQQPEGAAREP</sequence>
<name>A0ABQ6HK58_9MICO</name>